<dbReference type="GO" id="GO:0003677">
    <property type="term" value="F:DNA binding"/>
    <property type="evidence" value="ECO:0007669"/>
    <property type="project" value="UniProtKB-KW"/>
</dbReference>
<dbReference type="InterPro" id="IPR036388">
    <property type="entry name" value="WH-like_DNA-bd_sf"/>
</dbReference>
<evidence type="ECO:0000313" key="6">
    <source>
        <dbReference type="EMBL" id="PKG30436.1"/>
    </source>
</evidence>
<dbReference type="GO" id="GO:0003700">
    <property type="term" value="F:DNA-binding transcription factor activity"/>
    <property type="evidence" value="ECO:0007669"/>
    <property type="project" value="InterPro"/>
</dbReference>
<dbReference type="PANTHER" id="PTHR43537">
    <property type="entry name" value="TRANSCRIPTIONAL REGULATOR, GNTR FAMILY"/>
    <property type="match status" value="1"/>
</dbReference>
<feature type="domain" description="HTH gntR-type" evidence="5">
    <location>
        <begin position="9"/>
        <end position="76"/>
    </location>
</feature>
<gene>
    <name evidence="6" type="ORF">CWS20_03565</name>
</gene>
<dbReference type="PROSITE" id="PS50949">
    <property type="entry name" value="HTH_GNTR"/>
    <property type="match status" value="1"/>
</dbReference>
<dbReference type="InterPro" id="IPR008920">
    <property type="entry name" value="TF_FadR/GntR_C"/>
</dbReference>
<name>A0A2N0ZLT0_9BACI</name>
<dbReference type="SMART" id="SM00895">
    <property type="entry name" value="FCD"/>
    <property type="match status" value="1"/>
</dbReference>
<dbReference type="Gene3D" id="1.10.10.10">
    <property type="entry name" value="Winged helix-like DNA-binding domain superfamily/Winged helix DNA-binding domain"/>
    <property type="match status" value="1"/>
</dbReference>
<dbReference type="Pfam" id="PF07729">
    <property type="entry name" value="FCD"/>
    <property type="match status" value="1"/>
</dbReference>
<keyword evidence="3" id="KW-0804">Transcription</keyword>
<comment type="caution">
    <text evidence="6">The sequence shown here is derived from an EMBL/GenBank/DDBJ whole genome shotgun (WGS) entry which is preliminary data.</text>
</comment>
<dbReference type="EMBL" id="PISD01000008">
    <property type="protein sequence ID" value="PKG30436.1"/>
    <property type="molecule type" value="Genomic_DNA"/>
</dbReference>
<dbReference type="Pfam" id="PF00392">
    <property type="entry name" value="GntR"/>
    <property type="match status" value="1"/>
</dbReference>
<sequence>MARLIQKGKTLKEQVYAYLKDEIIVGNLKPGERLIEGKIAEELHISRSPIREAIRMLEKDGLLHVHPSGGVNVVKPSIDDFRLLYECRVEMEPLAAFYAAKRRTEEQLEQIQLNLEQMAARSSQANKKMIHEINVNFHESIVKASGNPFLISLITQFRGINSFYRQSILDENPHHMNHALHEHQIIYEFILNQDSNKAHEWMKKHIENDFQIFMKQSHITAGESDE</sequence>
<evidence type="ECO:0000256" key="3">
    <source>
        <dbReference type="ARBA" id="ARBA00023163"/>
    </source>
</evidence>
<dbReference type="CDD" id="cd07377">
    <property type="entry name" value="WHTH_GntR"/>
    <property type="match status" value="1"/>
</dbReference>
<dbReference type="SMART" id="SM00345">
    <property type="entry name" value="HTH_GNTR"/>
    <property type="match status" value="1"/>
</dbReference>
<keyword evidence="4" id="KW-0175">Coiled coil</keyword>
<evidence type="ECO:0000256" key="4">
    <source>
        <dbReference type="SAM" id="Coils"/>
    </source>
</evidence>
<accession>A0A2N0ZLT0</accession>
<dbReference type="SUPFAM" id="SSF46785">
    <property type="entry name" value="Winged helix' DNA-binding domain"/>
    <property type="match status" value="1"/>
</dbReference>
<proteinExistence type="predicted"/>
<keyword evidence="1" id="KW-0805">Transcription regulation</keyword>
<evidence type="ECO:0000256" key="2">
    <source>
        <dbReference type="ARBA" id="ARBA00023125"/>
    </source>
</evidence>
<reference evidence="6 7" key="1">
    <citation type="journal article" date="2010" name="Int. J. Syst. Evol. Microbiol.">
        <title>Bacillus horneckiae sp. nov., isolated from a spacecraft-assembly clean room.</title>
        <authorList>
            <person name="Vaishampayan P."/>
            <person name="Probst A."/>
            <person name="Krishnamurthi S."/>
            <person name="Ghosh S."/>
            <person name="Osman S."/>
            <person name="McDowall A."/>
            <person name="Ruckmani A."/>
            <person name="Mayilraj S."/>
            <person name="Venkateswaran K."/>
        </authorList>
    </citation>
    <scope>NUCLEOTIDE SEQUENCE [LARGE SCALE GENOMIC DNA]</scope>
    <source>
        <strain evidence="7">1PO1SC</strain>
    </source>
</reference>
<dbReference type="PANTHER" id="PTHR43537:SF24">
    <property type="entry name" value="GLUCONATE OPERON TRANSCRIPTIONAL REPRESSOR"/>
    <property type="match status" value="1"/>
</dbReference>
<dbReference type="Gene3D" id="1.20.120.530">
    <property type="entry name" value="GntR ligand-binding domain-like"/>
    <property type="match status" value="1"/>
</dbReference>
<dbReference type="InterPro" id="IPR036390">
    <property type="entry name" value="WH_DNA-bd_sf"/>
</dbReference>
<evidence type="ECO:0000256" key="1">
    <source>
        <dbReference type="ARBA" id="ARBA00023015"/>
    </source>
</evidence>
<dbReference type="Proteomes" id="UP000233343">
    <property type="component" value="Unassembled WGS sequence"/>
</dbReference>
<dbReference type="SUPFAM" id="SSF48008">
    <property type="entry name" value="GntR ligand-binding domain-like"/>
    <property type="match status" value="1"/>
</dbReference>
<dbReference type="InterPro" id="IPR011711">
    <property type="entry name" value="GntR_C"/>
</dbReference>
<protein>
    <submittedName>
        <fullName evidence="6">GntR family transcriptional regulator</fullName>
    </submittedName>
</protein>
<evidence type="ECO:0000259" key="5">
    <source>
        <dbReference type="PROSITE" id="PS50949"/>
    </source>
</evidence>
<dbReference type="AlphaFoldDB" id="A0A2N0ZLT0"/>
<feature type="coiled-coil region" evidence="4">
    <location>
        <begin position="94"/>
        <end position="128"/>
    </location>
</feature>
<keyword evidence="7" id="KW-1185">Reference proteome</keyword>
<dbReference type="InterPro" id="IPR000524">
    <property type="entry name" value="Tscrpt_reg_HTH_GntR"/>
</dbReference>
<organism evidence="6 7">
    <name type="scientific">Cytobacillus horneckiae</name>
    <dbReference type="NCBI Taxonomy" id="549687"/>
    <lineage>
        <taxon>Bacteria</taxon>
        <taxon>Bacillati</taxon>
        <taxon>Bacillota</taxon>
        <taxon>Bacilli</taxon>
        <taxon>Bacillales</taxon>
        <taxon>Bacillaceae</taxon>
        <taxon>Cytobacillus</taxon>
    </lineage>
</organism>
<keyword evidence="2" id="KW-0238">DNA-binding</keyword>
<evidence type="ECO:0000313" key="7">
    <source>
        <dbReference type="Proteomes" id="UP000233343"/>
    </source>
</evidence>